<keyword evidence="1" id="KW-0812">Transmembrane</keyword>
<protein>
    <recommendedName>
        <fullName evidence="5">DUF1146 domain-containing protein</fullName>
    </recommendedName>
</protein>
<reference evidence="3 4" key="1">
    <citation type="submission" date="2016-01" db="EMBL/GenBank/DDBJ databases">
        <title>Genome sequence of Clostridium neopropionicum X4, DSM-3847.</title>
        <authorList>
            <person name="Poehlein A."/>
            <person name="Beck M.H."/>
            <person name="Bengelsdorf F.R."/>
            <person name="Daniel R."/>
            <person name="Duerre P."/>
        </authorList>
    </citation>
    <scope>NUCLEOTIDE SEQUENCE [LARGE SCALE GENOMIC DNA]</scope>
    <source>
        <strain evidence="3 4">DSM-3847</strain>
    </source>
</reference>
<feature type="transmembrane region" description="Helical" evidence="1">
    <location>
        <begin position="37"/>
        <end position="58"/>
    </location>
</feature>
<evidence type="ECO:0000313" key="2">
    <source>
        <dbReference type="EMBL" id="KXL54168.1"/>
    </source>
</evidence>
<feature type="transmembrane region" description="Helical" evidence="1">
    <location>
        <begin position="6"/>
        <end position="25"/>
    </location>
</feature>
<dbReference type="STRING" id="36847.CLNEO_02660"/>
<dbReference type="EMBL" id="LRVM01000001">
    <property type="protein sequence ID" value="KXL54168.1"/>
    <property type="molecule type" value="Genomic_DNA"/>
</dbReference>
<proteinExistence type="predicted"/>
<evidence type="ECO:0008006" key="5">
    <source>
        <dbReference type="Google" id="ProtNLM"/>
    </source>
</evidence>
<evidence type="ECO:0000313" key="3">
    <source>
        <dbReference type="EMBL" id="KXL54293.1"/>
    </source>
</evidence>
<dbReference type="OrthoDB" id="2064662at2"/>
<sequence length="68" mass="7897">MQDFLILAGQFFIILCIQSILEVMSSSRRQYHLQKPIALGCYIASLLLVLRFMQQYLADILNSLSRLF</sequence>
<dbReference type="AlphaFoldDB" id="A0A136WIN5"/>
<keyword evidence="1" id="KW-1133">Transmembrane helix</keyword>
<accession>A0A136WIN5</accession>
<evidence type="ECO:0000256" key="1">
    <source>
        <dbReference type="SAM" id="Phobius"/>
    </source>
</evidence>
<keyword evidence="4" id="KW-1185">Reference proteome</keyword>
<dbReference type="Proteomes" id="UP000070539">
    <property type="component" value="Unassembled WGS sequence"/>
</dbReference>
<name>A0A136WIN5_9FIRM</name>
<gene>
    <name evidence="2" type="ORF">CLNEO_02660</name>
    <name evidence="3" type="ORF">CLNEO_03950</name>
</gene>
<organism evidence="3 4">
    <name type="scientific">Anaerotignum neopropionicum</name>
    <dbReference type="NCBI Taxonomy" id="36847"/>
    <lineage>
        <taxon>Bacteria</taxon>
        <taxon>Bacillati</taxon>
        <taxon>Bacillota</taxon>
        <taxon>Clostridia</taxon>
        <taxon>Lachnospirales</taxon>
        <taxon>Anaerotignaceae</taxon>
        <taxon>Anaerotignum</taxon>
    </lineage>
</organism>
<comment type="caution">
    <text evidence="3">The sequence shown here is derived from an EMBL/GenBank/DDBJ whole genome shotgun (WGS) entry which is preliminary data.</text>
</comment>
<evidence type="ECO:0000313" key="4">
    <source>
        <dbReference type="Proteomes" id="UP000070539"/>
    </source>
</evidence>
<dbReference type="EMBL" id="LRVM01000001">
    <property type="protein sequence ID" value="KXL54293.1"/>
    <property type="molecule type" value="Genomic_DNA"/>
</dbReference>
<keyword evidence="1" id="KW-0472">Membrane</keyword>
<dbReference type="RefSeq" id="WP_066083718.1">
    <property type="nucleotide sequence ID" value="NZ_LRVM01000001.1"/>
</dbReference>